<evidence type="ECO:0000256" key="2">
    <source>
        <dbReference type="SAM" id="MobiDB-lite"/>
    </source>
</evidence>
<accession>A0A1L9T2B1</accession>
<sequence length="280" mass="31357">MSEVNTVHRSPQGSEGPPRATPGAINNEGRIPGSYPDGRPSPHPSPNAHHIPNPPSRPGSAGVPRVEGRTQQRGTSIPPNRGISTERGTQSETKQLALIDEWRRRCAQLEREVNEERQKAREVQEKMQDVNDDADHWHEQYMEEKKSHEKARIALQSSTEDARYWQVQLQSAMMDDNADAAKTRQARSQLENSEMVTQTQRLRLLIRDFAVVYGECKENNLLVSPEGQAAIAKYLHTDRSTLGSYVGSGSTCPAILKAFIWAFLRAVMFGRFFLGTGERG</sequence>
<evidence type="ECO:0000256" key="1">
    <source>
        <dbReference type="SAM" id="Coils"/>
    </source>
</evidence>
<dbReference type="AlphaFoldDB" id="A0A1L9T2B1"/>
<feature type="coiled-coil region" evidence="1">
    <location>
        <begin position="99"/>
        <end position="140"/>
    </location>
</feature>
<keyword evidence="1" id="KW-0175">Coiled coil</keyword>
<keyword evidence="4" id="KW-1185">Reference proteome</keyword>
<reference evidence="4" key="1">
    <citation type="journal article" date="2017" name="Genome Biol.">
        <title>Comparative genomics reveals high biological diversity and specific adaptations in the industrially and medically important fungal genus Aspergillus.</title>
        <authorList>
            <person name="de Vries R.P."/>
            <person name="Riley R."/>
            <person name="Wiebenga A."/>
            <person name="Aguilar-Osorio G."/>
            <person name="Amillis S."/>
            <person name="Uchima C.A."/>
            <person name="Anderluh G."/>
            <person name="Asadollahi M."/>
            <person name="Askin M."/>
            <person name="Barry K."/>
            <person name="Battaglia E."/>
            <person name="Bayram O."/>
            <person name="Benocci T."/>
            <person name="Braus-Stromeyer S.A."/>
            <person name="Caldana C."/>
            <person name="Canovas D."/>
            <person name="Cerqueira G.C."/>
            <person name="Chen F."/>
            <person name="Chen W."/>
            <person name="Choi C."/>
            <person name="Clum A."/>
            <person name="Dos Santos R.A."/>
            <person name="Damasio A.R."/>
            <person name="Diallinas G."/>
            <person name="Emri T."/>
            <person name="Fekete E."/>
            <person name="Flipphi M."/>
            <person name="Freyberg S."/>
            <person name="Gallo A."/>
            <person name="Gournas C."/>
            <person name="Habgood R."/>
            <person name="Hainaut M."/>
            <person name="Harispe M.L."/>
            <person name="Henrissat B."/>
            <person name="Hilden K.S."/>
            <person name="Hope R."/>
            <person name="Hossain A."/>
            <person name="Karabika E."/>
            <person name="Karaffa L."/>
            <person name="Karanyi Z."/>
            <person name="Krasevec N."/>
            <person name="Kuo A."/>
            <person name="Kusch H."/>
            <person name="LaButti K."/>
            <person name="Lagendijk E.L."/>
            <person name="Lapidus A."/>
            <person name="Levasseur A."/>
            <person name="Lindquist E."/>
            <person name="Lipzen A."/>
            <person name="Logrieco A.F."/>
            <person name="MacCabe A."/>
            <person name="Maekelae M.R."/>
            <person name="Malavazi I."/>
            <person name="Melin P."/>
            <person name="Meyer V."/>
            <person name="Mielnichuk N."/>
            <person name="Miskei M."/>
            <person name="Molnar A.P."/>
            <person name="Mule G."/>
            <person name="Ngan C.Y."/>
            <person name="Orejas M."/>
            <person name="Orosz E."/>
            <person name="Ouedraogo J.P."/>
            <person name="Overkamp K.M."/>
            <person name="Park H.-S."/>
            <person name="Perrone G."/>
            <person name="Piumi F."/>
            <person name="Punt P.J."/>
            <person name="Ram A.F."/>
            <person name="Ramon A."/>
            <person name="Rauscher S."/>
            <person name="Record E."/>
            <person name="Riano-Pachon D.M."/>
            <person name="Robert V."/>
            <person name="Roehrig J."/>
            <person name="Ruller R."/>
            <person name="Salamov A."/>
            <person name="Salih N.S."/>
            <person name="Samson R.A."/>
            <person name="Sandor E."/>
            <person name="Sanguinetti M."/>
            <person name="Schuetze T."/>
            <person name="Sepcic K."/>
            <person name="Shelest E."/>
            <person name="Sherlock G."/>
            <person name="Sophianopoulou V."/>
            <person name="Squina F.M."/>
            <person name="Sun H."/>
            <person name="Susca A."/>
            <person name="Todd R.B."/>
            <person name="Tsang A."/>
            <person name="Unkles S.E."/>
            <person name="van de Wiele N."/>
            <person name="van Rossen-Uffink D."/>
            <person name="Oliveira J.V."/>
            <person name="Vesth T.C."/>
            <person name="Visser J."/>
            <person name="Yu J.-H."/>
            <person name="Zhou M."/>
            <person name="Andersen M.R."/>
            <person name="Archer D.B."/>
            <person name="Baker S.E."/>
            <person name="Benoit I."/>
            <person name="Brakhage A.A."/>
            <person name="Braus G.H."/>
            <person name="Fischer R."/>
            <person name="Frisvad J.C."/>
            <person name="Goldman G.H."/>
            <person name="Houbraken J."/>
            <person name="Oakley B."/>
            <person name="Pocsi I."/>
            <person name="Scazzocchio C."/>
            <person name="Seiboth B."/>
            <person name="vanKuyk P.A."/>
            <person name="Wortman J."/>
            <person name="Dyer P.S."/>
            <person name="Grigoriev I.V."/>
        </authorList>
    </citation>
    <scope>NUCLEOTIDE SEQUENCE [LARGE SCALE GENOMIC DNA]</scope>
    <source>
        <strain evidence="4">CBS 593.65</strain>
    </source>
</reference>
<dbReference type="RefSeq" id="XP_040697239.1">
    <property type="nucleotide sequence ID" value="XM_040848599.1"/>
</dbReference>
<name>A0A1L9T2B1_9EURO</name>
<feature type="compositionally biased region" description="Polar residues" evidence="2">
    <location>
        <begin position="69"/>
        <end position="94"/>
    </location>
</feature>
<feature type="compositionally biased region" description="Polar residues" evidence="2">
    <location>
        <begin position="1"/>
        <end position="13"/>
    </location>
</feature>
<evidence type="ECO:0000313" key="4">
    <source>
        <dbReference type="Proteomes" id="UP000184356"/>
    </source>
</evidence>
<dbReference type="EMBL" id="KV878597">
    <property type="protein sequence ID" value="OJJ53433.1"/>
    <property type="molecule type" value="Genomic_DNA"/>
</dbReference>
<proteinExistence type="predicted"/>
<evidence type="ECO:0000313" key="3">
    <source>
        <dbReference type="EMBL" id="OJJ53433.1"/>
    </source>
</evidence>
<protein>
    <submittedName>
        <fullName evidence="3">Uncharacterized protein</fullName>
    </submittedName>
</protein>
<organism evidence="3 4">
    <name type="scientific">Aspergillus sydowii CBS 593.65</name>
    <dbReference type="NCBI Taxonomy" id="1036612"/>
    <lineage>
        <taxon>Eukaryota</taxon>
        <taxon>Fungi</taxon>
        <taxon>Dikarya</taxon>
        <taxon>Ascomycota</taxon>
        <taxon>Pezizomycotina</taxon>
        <taxon>Eurotiomycetes</taxon>
        <taxon>Eurotiomycetidae</taxon>
        <taxon>Eurotiales</taxon>
        <taxon>Aspergillaceae</taxon>
        <taxon>Aspergillus</taxon>
        <taxon>Aspergillus subgen. Nidulantes</taxon>
    </lineage>
</organism>
<feature type="region of interest" description="Disordered" evidence="2">
    <location>
        <begin position="1"/>
        <end position="96"/>
    </location>
</feature>
<dbReference type="OrthoDB" id="5213630at2759"/>
<dbReference type="STRING" id="1036612.A0A1L9T2B1"/>
<dbReference type="Proteomes" id="UP000184356">
    <property type="component" value="Unassembled WGS sequence"/>
</dbReference>
<dbReference type="GeneID" id="63764672"/>
<gene>
    <name evidence="3" type="ORF">ASPSYDRAFT_530206</name>
</gene>
<dbReference type="VEuPathDB" id="FungiDB:ASPSYDRAFT_530206"/>